<gene>
    <name evidence="3" type="ORF">TRAPUB_11765</name>
</gene>
<proteinExistence type="predicted"/>
<dbReference type="SUPFAM" id="SSF56112">
    <property type="entry name" value="Protein kinase-like (PK-like)"/>
    <property type="match status" value="1"/>
</dbReference>
<protein>
    <recommendedName>
        <fullName evidence="2">Fungal-type protein kinase domain-containing protein</fullName>
    </recommendedName>
</protein>
<comment type="caution">
    <text evidence="3">The sequence shown here is derived from an EMBL/GenBank/DDBJ whole genome shotgun (WGS) entry which is preliminary data.</text>
</comment>
<dbReference type="InterPro" id="IPR008266">
    <property type="entry name" value="Tyr_kinase_AS"/>
</dbReference>
<organism evidence="3 4">
    <name type="scientific">Trametes pubescens</name>
    <name type="common">White-rot fungus</name>
    <dbReference type="NCBI Taxonomy" id="154538"/>
    <lineage>
        <taxon>Eukaryota</taxon>
        <taxon>Fungi</taxon>
        <taxon>Dikarya</taxon>
        <taxon>Basidiomycota</taxon>
        <taxon>Agaricomycotina</taxon>
        <taxon>Agaricomycetes</taxon>
        <taxon>Polyporales</taxon>
        <taxon>Polyporaceae</taxon>
        <taxon>Trametes</taxon>
    </lineage>
</organism>
<dbReference type="GO" id="GO:0004672">
    <property type="term" value="F:protein kinase activity"/>
    <property type="evidence" value="ECO:0007669"/>
    <property type="project" value="InterPro"/>
</dbReference>
<dbReference type="InterPro" id="IPR040976">
    <property type="entry name" value="Pkinase_fungal"/>
</dbReference>
<dbReference type="AlphaFoldDB" id="A0A1M2VVT7"/>
<feature type="region of interest" description="Disordered" evidence="1">
    <location>
        <begin position="816"/>
        <end position="869"/>
    </location>
</feature>
<dbReference type="PANTHER" id="PTHR38248">
    <property type="entry name" value="FUNK1 6"/>
    <property type="match status" value="1"/>
</dbReference>
<dbReference type="Proteomes" id="UP000184267">
    <property type="component" value="Unassembled WGS sequence"/>
</dbReference>
<dbReference type="PANTHER" id="PTHR38248:SF2">
    <property type="entry name" value="FUNK1 11"/>
    <property type="match status" value="1"/>
</dbReference>
<dbReference type="InterPro" id="IPR011009">
    <property type="entry name" value="Kinase-like_dom_sf"/>
</dbReference>
<feature type="domain" description="Fungal-type protein kinase" evidence="2">
    <location>
        <begin position="314"/>
        <end position="580"/>
    </location>
</feature>
<evidence type="ECO:0000313" key="3">
    <source>
        <dbReference type="EMBL" id="OJT11703.1"/>
    </source>
</evidence>
<feature type="region of interest" description="Disordered" evidence="1">
    <location>
        <begin position="689"/>
        <end position="721"/>
    </location>
</feature>
<dbReference type="Pfam" id="PF17667">
    <property type="entry name" value="Pkinase_fungal"/>
    <property type="match status" value="2"/>
</dbReference>
<evidence type="ECO:0000256" key="1">
    <source>
        <dbReference type="SAM" id="MobiDB-lite"/>
    </source>
</evidence>
<feature type="compositionally biased region" description="Acidic residues" evidence="1">
    <location>
        <begin position="693"/>
        <end position="718"/>
    </location>
</feature>
<reference evidence="3 4" key="1">
    <citation type="submission" date="2016-10" db="EMBL/GenBank/DDBJ databases">
        <title>Genome sequence of the basidiomycete white-rot fungus Trametes pubescens.</title>
        <authorList>
            <person name="Makela M.R."/>
            <person name="Granchi Z."/>
            <person name="Peng M."/>
            <person name="De Vries R.P."/>
            <person name="Grigoriev I."/>
            <person name="Riley R."/>
            <person name="Hilden K."/>
        </authorList>
    </citation>
    <scope>NUCLEOTIDE SEQUENCE [LARGE SCALE GENOMIC DNA]</scope>
    <source>
        <strain evidence="3 4">FBCC735</strain>
    </source>
</reference>
<dbReference type="OMA" id="YVREDFQ"/>
<keyword evidence="4" id="KW-1185">Reference proteome</keyword>
<feature type="compositionally biased region" description="Low complexity" evidence="1">
    <location>
        <begin position="859"/>
        <end position="869"/>
    </location>
</feature>
<dbReference type="Gene3D" id="1.10.510.10">
    <property type="entry name" value="Transferase(Phosphotransferase) domain 1"/>
    <property type="match status" value="1"/>
</dbReference>
<feature type="compositionally biased region" description="Polar residues" evidence="1">
    <location>
        <begin position="829"/>
        <end position="838"/>
    </location>
</feature>
<dbReference type="EMBL" id="MNAD01000587">
    <property type="protein sequence ID" value="OJT11703.1"/>
    <property type="molecule type" value="Genomic_DNA"/>
</dbReference>
<sequence length="869" mass="97883">MDSSIVIAPDEFEKRILWPKANGDIPKSPCRATATMTVAMKKLFYTADGVRRENVSEDEIANAIVCLSADLTGHCHIFMILFQVKDVINKISLPDRSKSKVDAALYRRGVLPQNGIPHWTHVRLFIDFKQGGTANDPFDDKSDNLEAWAQSREDIRGQLLAYASTTFQYQHRTALYSLSINGDQFRGMYWDRSGLIVTEATKYVDDPSSLVQFLWTFASLSDERQGIDTTATLLSTGCDDYKLMDAWALDDPALDMPFHERADVSDKFAEHDTAAIGPADDTRLKTSHPSQPPFKYVREDFQKSLVEGWPRYRGEDKHEFLIAHPVFTATSMFGRGTRGYIACDIKNNKFVWLKDSWRPFYEGVEPEGKYLETMASKPGLKLTIPTVAAHGDVLQQTTYAAEYMKDEKTAPISPPADSASSESTRGKKRPRETEEQPVEPESVREARLFIHYRLAVEEICLKMGYFTSGKQLVQLVLDCIYTHRDAYVHFDLLHRDISTGNMLILPKIETSRRGKRRVRWRGLLTDWELAKYVPQCVPLQRARQPERTGTWQFMSVDSVEHPERPVGVADDLESFFHVLLHHSIRYVRHTLTDYVASFIIDYFDTFWMDEKSWKQVCSAAKVSAICSGQLCMGMTDLVFLDGNSLPNHPLNNLFRTWLELHAARYRILSQKPKDRTVLDSSNGAAPCAQEVADASDSEFPDDSDSSDDDSDYGDDPNNDDATTATIRISALQAAKDSSGITKERAAQLDTHLKTVRIFRRYLRKFAWPTDHIGDQLDTTYNPKKQIVAMKASTMSNLASGRASASSKRAKTASSVAAAASSSGFVPEATPQSALLRNTTRPKRCGMTQERLTRARRTRQAAALSSSSSR</sequence>
<name>A0A1M2VVT7_TRAPU</name>
<evidence type="ECO:0000259" key="2">
    <source>
        <dbReference type="Pfam" id="PF17667"/>
    </source>
</evidence>
<dbReference type="PROSITE" id="PS00109">
    <property type="entry name" value="PROTEIN_KINASE_TYR"/>
    <property type="match status" value="1"/>
</dbReference>
<dbReference type="OrthoDB" id="5584477at2759"/>
<feature type="region of interest" description="Disordered" evidence="1">
    <location>
        <begin position="409"/>
        <end position="440"/>
    </location>
</feature>
<accession>A0A1M2VVT7</accession>
<feature type="domain" description="Fungal-type protein kinase" evidence="2">
    <location>
        <begin position="153"/>
        <end position="233"/>
    </location>
</feature>
<evidence type="ECO:0000313" key="4">
    <source>
        <dbReference type="Proteomes" id="UP000184267"/>
    </source>
</evidence>